<proteinExistence type="predicted"/>
<comment type="caution">
    <text evidence="1">The sequence shown here is derived from an EMBL/GenBank/DDBJ whole genome shotgun (WGS) entry which is preliminary data.</text>
</comment>
<dbReference type="Proteomes" id="UP000235104">
    <property type="component" value="Unassembled WGS sequence"/>
</dbReference>
<dbReference type="EMBL" id="PKHR02000018">
    <property type="protein sequence ID" value="MEM5986350.1"/>
    <property type="molecule type" value="Genomic_DNA"/>
</dbReference>
<protein>
    <submittedName>
        <fullName evidence="1">Uncharacterized protein</fullName>
    </submittedName>
</protein>
<name>A0ABU9UJN3_9CORY</name>
<sequence length="165" mass="18050">MMKMIDGWNSAEFAEKMNYLLKRYYAGDNGLSPAAVELRAVWRAAGLAYAIFTVSNPKGIAYVGLEMTVLPGPGSAMSEEETAIEGWLDRLGGDTLASTLDYNEDDKIQWKGKVADNTPEFFSELGPAVGEVFFPTAGRTGETHAGFRWDEDQQKTIMSGDVPPN</sequence>
<accession>A0ABU9UJN3</accession>
<keyword evidence="2" id="KW-1185">Reference proteome</keyword>
<dbReference type="RefSeq" id="WP_239249083.1">
    <property type="nucleotide sequence ID" value="NZ_JAKMUW010000013.1"/>
</dbReference>
<reference evidence="1" key="1">
    <citation type="submission" date="2017-12" db="EMBL/GenBank/DDBJ databases">
        <authorList>
            <person name="Thomas-White K."/>
            <person name="Wolfe A.J."/>
        </authorList>
    </citation>
    <scope>NUCLEOTIDE SEQUENCE</scope>
    <source>
        <strain evidence="1">UMB0043</strain>
    </source>
</reference>
<evidence type="ECO:0000313" key="2">
    <source>
        <dbReference type="Proteomes" id="UP000235104"/>
    </source>
</evidence>
<gene>
    <name evidence="1" type="ORF">CYJ44_009275</name>
</gene>
<evidence type="ECO:0000313" key="1">
    <source>
        <dbReference type="EMBL" id="MEM5986350.1"/>
    </source>
</evidence>
<organism evidence="1 2">
    <name type="scientific">Corynebacterium hesseae</name>
    <dbReference type="NCBI Taxonomy" id="2913502"/>
    <lineage>
        <taxon>Bacteria</taxon>
        <taxon>Bacillati</taxon>
        <taxon>Actinomycetota</taxon>
        <taxon>Actinomycetes</taxon>
        <taxon>Mycobacteriales</taxon>
        <taxon>Corynebacteriaceae</taxon>
        <taxon>Corynebacterium</taxon>
    </lineage>
</organism>